<proteinExistence type="predicted"/>
<accession>A0ABN4TVQ9</accession>
<dbReference type="Proteomes" id="UP000177515">
    <property type="component" value="Plasmid unnamed1"/>
</dbReference>
<reference evidence="1 2" key="1">
    <citation type="submission" date="2016-10" db="EMBL/GenBank/DDBJ databases">
        <title>Complete genome sequences of three Cupriavidus strains isolated from various Malaysian environments.</title>
        <authorList>
            <person name="Abdullah A.A.-A."/>
            <person name="Shafie N.A.H."/>
            <person name="Lau N.S."/>
        </authorList>
    </citation>
    <scope>NUCLEOTIDE SEQUENCE [LARGE SCALE GENOMIC DNA]</scope>
    <source>
        <strain evidence="1 2">USMAA1020</strain>
        <plasmid evidence="1 2">unnamed1</plasmid>
    </source>
</reference>
<name>A0ABN4TVQ9_9BURK</name>
<organism evidence="1 2">
    <name type="scientific">Cupriavidus malaysiensis</name>
    <dbReference type="NCBI Taxonomy" id="367825"/>
    <lineage>
        <taxon>Bacteria</taxon>
        <taxon>Pseudomonadati</taxon>
        <taxon>Pseudomonadota</taxon>
        <taxon>Betaproteobacteria</taxon>
        <taxon>Burkholderiales</taxon>
        <taxon>Burkholderiaceae</taxon>
        <taxon>Cupriavidus</taxon>
    </lineage>
</organism>
<evidence type="ECO:0000313" key="1">
    <source>
        <dbReference type="EMBL" id="AOZ11088.1"/>
    </source>
</evidence>
<geneLocation type="plasmid" evidence="1 2">
    <name>unnamed1</name>
</geneLocation>
<keyword evidence="2" id="KW-1185">Reference proteome</keyword>
<sequence>MGTTEDDLRAEIAALQLMVRAMAEVLPPAGVARAVARARLDCTELAMRHRAGGLGVEAGRIARAMARLADDVTRFG</sequence>
<evidence type="ECO:0000313" key="2">
    <source>
        <dbReference type="Proteomes" id="UP000177515"/>
    </source>
</evidence>
<dbReference type="EMBL" id="CP017756">
    <property type="protein sequence ID" value="AOZ11088.1"/>
    <property type="molecule type" value="Genomic_DNA"/>
</dbReference>
<protein>
    <submittedName>
        <fullName evidence="1">Uncharacterized protein</fullName>
    </submittedName>
</protein>
<gene>
    <name evidence="1" type="ORF">BKK80_34580</name>
</gene>
<keyword evidence="1" id="KW-0614">Plasmid</keyword>